<dbReference type="EMBL" id="KR052143">
    <property type="protein sequence ID" value="ALA12043.1"/>
    <property type="molecule type" value="Genomic_DNA"/>
</dbReference>
<dbReference type="RefSeq" id="YP_009287359.1">
    <property type="nucleotide sequence ID" value="NC_031073.1"/>
</dbReference>
<dbReference type="SMR" id="A0A172EK35"/>
<dbReference type="Proteomes" id="UP000202445">
    <property type="component" value="Segment"/>
</dbReference>
<keyword evidence="2" id="KW-1185">Reference proteome</keyword>
<name>A0A172EK35_9CAUD</name>
<evidence type="ECO:0000313" key="1">
    <source>
        <dbReference type="EMBL" id="ALA12043.1"/>
    </source>
</evidence>
<proteinExistence type="predicted"/>
<dbReference type="OrthoDB" id="21112at10239"/>
<protein>
    <submittedName>
        <fullName evidence="1">Uncharacterized protein</fullName>
    </submittedName>
</protein>
<gene>
    <name evidence="1" type="ORF">vB_PaeM_MAG1_063</name>
</gene>
<dbReference type="GeneID" id="29057904"/>
<evidence type="ECO:0000313" key="2">
    <source>
        <dbReference type="Proteomes" id="UP000202445"/>
    </source>
</evidence>
<accession>A0A172EK35</accession>
<organism evidence="1 2">
    <name type="scientific">Pseudomonas phage vB_PaeM_MAG1</name>
    <dbReference type="NCBI Taxonomy" id="1639815"/>
    <lineage>
        <taxon>Viruses</taxon>
        <taxon>Duplodnaviria</taxon>
        <taxon>Heunggongvirae</taxon>
        <taxon>Uroviricota</taxon>
        <taxon>Caudoviricetes</taxon>
        <taxon>Vandenendeviridae</taxon>
        <taxon>Skurskavirinae</taxon>
        <taxon>Pakpunavirus</taxon>
        <taxon>Pakpunavirus MAG1</taxon>
    </lineage>
</organism>
<reference evidence="1 2" key="1">
    <citation type="submission" date="2015-04" db="EMBL/GenBank/DDBJ databases">
        <title>Analysis of the newly isolated bacteriophage vB-PaeM_MAG1 which is able to infect clinical Pseudomonas aeruginosa isolates.</title>
        <authorList>
            <person name="Kwiatek M."/>
            <person name="Parasion S."/>
            <person name="Miziak L."/>
            <person name="Gryko R."/>
            <person name="Lobocka M.B."/>
        </authorList>
    </citation>
    <scope>NUCLEOTIDE SEQUENCE [LARGE SCALE GENOMIC DNA]</scope>
</reference>
<sequence length="128" mass="15047">MNEDRVYIAVRDDAPEYMVPTLVAHSILGADRNAQKRYRAPKWPPLDDQVEAEDMFTRKWIAWLEESFRKIVVRVSEKEYNKIKKIPFVYEGYERTICNGEGSCLVVPPLSKEETPNVLKFAKLWRPM</sequence>
<dbReference type="KEGG" id="vg:29057904"/>